<accession>V6LCH6</accession>
<reference evidence="2" key="2">
    <citation type="submission" date="2020-12" db="EMBL/GenBank/DDBJ databases">
        <title>New Spironucleus salmonicida genome in near-complete chromosomes.</title>
        <authorList>
            <person name="Xu F."/>
            <person name="Kurt Z."/>
            <person name="Jimenez-Gonzalez A."/>
            <person name="Astvaldsson A."/>
            <person name="Andersson J.O."/>
            <person name="Svard S.G."/>
        </authorList>
    </citation>
    <scope>NUCLEOTIDE SEQUENCE</scope>
    <source>
        <strain evidence="2">ATCC 50377</strain>
    </source>
</reference>
<sequence>MTYLQLIPEEIPKLFPKLNQVIQMRDLASQFTYLIDQKEIYKIQTFCKQSFTDILLDILKEDEFFISQAKVTHPEAAKKFLFNYYIINYSPYVKLKTVQVLEQYASSFKNEIILDMKLKQTEIQQYYRFLKVHFEGAVPVMDIAKTLFTLQFWLYLFEWIGLQNHLHQVVQKYQQDSLLKGQVSTETQTKNYTPNDFNIEQNIQYQVQTDEMQQETSNYEQNFNKNIQQIDQELNQTMGLNILTADFDWIE</sequence>
<dbReference type="VEuPathDB" id="GiardiaDB:SS50377_22331"/>
<evidence type="ECO:0000313" key="1">
    <source>
        <dbReference type="EMBL" id="EST42175.1"/>
    </source>
</evidence>
<dbReference type="Proteomes" id="UP000018208">
    <property type="component" value="Unassembled WGS sequence"/>
</dbReference>
<name>V6LCH6_9EUKA</name>
<gene>
    <name evidence="1" type="ORF">SS50377_18481</name>
    <name evidence="2" type="ORF">SS50377_22331</name>
</gene>
<reference evidence="1 2" key="1">
    <citation type="journal article" date="2014" name="PLoS Genet.">
        <title>The Genome of Spironucleus salmonicida Highlights a Fish Pathogen Adapted to Fluctuating Environments.</title>
        <authorList>
            <person name="Xu F."/>
            <person name="Jerlstrom-Hultqvist J."/>
            <person name="Einarsson E."/>
            <person name="Astvaldsson A."/>
            <person name="Svard S.G."/>
            <person name="Andersson J.O."/>
        </authorList>
    </citation>
    <scope>NUCLEOTIDE SEQUENCE</scope>
    <source>
        <strain evidence="2">ATCC 50377</strain>
    </source>
</reference>
<evidence type="ECO:0000313" key="2">
    <source>
        <dbReference type="EMBL" id="KAH0574716.1"/>
    </source>
</evidence>
<organism evidence="1">
    <name type="scientific">Spironucleus salmonicida</name>
    <dbReference type="NCBI Taxonomy" id="348837"/>
    <lineage>
        <taxon>Eukaryota</taxon>
        <taxon>Metamonada</taxon>
        <taxon>Diplomonadida</taxon>
        <taxon>Hexamitidae</taxon>
        <taxon>Hexamitinae</taxon>
        <taxon>Spironucleus</taxon>
    </lineage>
</organism>
<dbReference type="EMBL" id="AUWU02000003">
    <property type="protein sequence ID" value="KAH0574716.1"/>
    <property type="molecule type" value="Genomic_DNA"/>
</dbReference>
<dbReference type="EMBL" id="KI546166">
    <property type="protein sequence ID" value="EST42175.1"/>
    <property type="molecule type" value="Genomic_DNA"/>
</dbReference>
<protein>
    <submittedName>
        <fullName evidence="1">Uncharacterized protein</fullName>
    </submittedName>
</protein>
<evidence type="ECO:0000313" key="3">
    <source>
        <dbReference type="Proteomes" id="UP000018208"/>
    </source>
</evidence>
<keyword evidence="3" id="KW-1185">Reference proteome</keyword>
<proteinExistence type="predicted"/>
<dbReference type="AlphaFoldDB" id="V6LCH6"/>